<dbReference type="RefSeq" id="WP_159964815.1">
    <property type="nucleotide sequence ID" value="NZ_APKE01000015.1"/>
</dbReference>
<keyword evidence="4" id="KW-1185">Reference proteome</keyword>
<dbReference type="Proteomes" id="UP000698242">
    <property type="component" value="Unassembled WGS sequence"/>
</dbReference>
<feature type="domain" description="Cadherin" evidence="2">
    <location>
        <begin position="925"/>
        <end position="1005"/>
    </location>
</feature>
<dbReference type="Gene3D" id="2.60.40.10">
    <property type="entry name" value="Immunoglobulins"/>
    <property type="match status" value="1"/>
</dbReference>
<sequence length="1978" mass="203549">MLKSPKSARLSPTSLTVSTLALGAILGAAPAYAAPELILSTPTAIETQGTFQGKRAVWRNVGSVGGVTIDLVATLISTTLDHQFDTVAGAPAVVSAGLDPHEVRWQIFQAGTFDLNTPGSGTPVTADVHVQINDVDGPNNEQVFLPVCDGTVDYLRIDSNATTNRLFDNASGVFTLAGDKGYNNEAVSGLEINYTDTNTFEFGRTAKTNFLIRVANPTYLEADTLDLQCGDFRPIQLDPDQKVFDRAPSAAVEFDPLLNDSVAELNTSGLPSEYALQALSLRSPAQMDPASTATVSGIVTDGKGDVTGFTVTSQGQVEGSWSYDDATGKLTFTPQAGFARQPSQIGYRIRRAATSGDTYSAATTVTIISPAMGGKLDANFSDENGDGRLQPGETIAVSWELRNIGGLAVTGLDLAWETFNGAGAAPLMTLDSVTPDADPGTFVPGERLVYTGTYTVSEADAGRDLSLRFRASGLRNGEAVSDLSDSVIANAGVGTRSEFGPGAPGDDPHPLSLPALPVVTAANDSATRGGRTGAADIVDLLANDDLSGVAATPANTTLTRDDPATGPLTLSSDGSVDLAAATPAGTYTLDYTICEAANLSNCDSARLSVTVTAAPLLAATDRAGPHVGRRTGAIGGAPLALSNDTIEGDPAQLSEVSVTAGSINGISLGADGQIGLDAPKAAGLYTRPYQICEDLNPGNCVMGQIEVDVTAAPITAQADDAGRVPGRSGIAGTGAVLSNDLLDGAQLAAQEVALSVSAADPQGRLTMDGDGRLSLAPASPAGIYALDYEICENLNPGNCAIATASIEALAATLSPAADLITAVNRPAGHDALGNVLSNDLIDGAAIGAGDVTLAVTLPAASPLSVAPDGTVSSAGGAPNGRHEGSYEICEVLNPANCTGPVAFAVELTDRTLRVVEIEEGRRAIDSFTPDPAVSYTLYDADAGLFELDAQGALSFVTAPDFEQPADADGDNVYAVTVTATDAAGAQTDQGLLIRVVDLDEIAPVPSGPSGQTGPAAAISIGENKTVIASYGADEAVSWSLSGVDAARFAIDTDGNLTFVTPPDFEQPADVDGDNVYELVVTATDARGNATPQTLRVTIIDTGEIVAADDTTPTPVAGQAGTKNAIDILANDLANGARPTSADVTLRLLPGGELADGRITLTAGGALSVAAGTPAGRYRIAYDICRKDAPSICAQADAVIDVAAALLTLAPDDFLAAPIPGREGGLAGNLLQNDLFDGIAVPADKVTATLLSSTAPGLRIDANGALLIAPDTPEGDYTATYRVCERLNPSNCARSTATFGVGQSVIEISDDDLTEQPIYGVSGGKTVPVTANDQLGGAAVVPGEAILSILDDGGLDGVGIDAEGRITVPTFTEPGLYDVGYGLCEALNPANCLAGTATLSVVPIAAVAGTIFDDTDRDGRYDPTVDRGVGAGYRVMVIDAQGRTQPIFDAAGAPVEFVTTRADGTYDLYVDAGAGYRVVMYTPSGDALGGFGIGDLKPGERLEDQNLPIDPSGVIYDSITRRPIAGVRVTLTDAAGAALPARCLADPAQQNQLTGADGYYRFDVAPAAAPQCPAVQTEYRIAMDLPSGFVAGTSARLPLTSSAPYDATTCEGDPVPGGNCEISASANPPRIGETARYFLSFLLEPGDPNVINNHIAVDPILAEPVLSITALRETVRRGVPVPFRITASDVEYERVDITDYLPEGFVFAPGSATVNGAAAEPAVSGRSVTFAGLRAGADRKIEIEIEIVAAGEIALGSHVSLATLRDPDDGRVLARAQAAITLELERVFDCADLVGRVFEDRDGDGHADAREPGIAGAVLMTPRGEIVTADAHGRFSVPCAILPREGIGSNMQLKLDTRSLPPGSIVTSTNPQVIRMTRGKMSRLDFGVLPGRKATLQITDAAFGPDGQLQAKWQEGMAGMMAALRAGPTRLSLVYLDPSDRRVAKARLAAISTAITQTHERDGTAPALDIETLIRGDAR</sequence>
<dbReference type="GO" id="GO:0030604">
    <property type="term" value="F:1-deoxy-D-xylulose-5-phosphate reductoisomerase activity"/>
    <property type="evidence" value="ECO:0007669"/>
    <property type="project" value="UniProtKB-EC"/>
</dbReference>
<evidence type="ECO:0000259" key="2">
    <source>
        <dbReference type="PROSITE" id="PS50268"/>
    </source>
</evidence>
<feature type="signal peptide" evidence="1">
    <location>
        <begin position="1"/>
        <end position="33"/>
    </location>
</feature>
<protein>
    <submittedName>
        <fullName evidence="3">1-deoxy-D-xylulose-5-phosphate reductoisomerase</fullName>
        <ecNumber evidence="3">1.1.1.267</ecNumber>
    </submittedName>
</protein>
<dbReference type="OrthoDB" id="9773411at2"/>
<gene>
    <name evidence="3" type="ORF">PMES_01380</name>
</gene>
<dbReference type="GO" id="GO:0007156">
    <property type="term" value="P:homophilic cell adhesion via plasma membrane adhesion molecules"/>
    <property type="evidence" value="ECO:0007669"/>
    <property type="project" value="InterPro"/>
</dbReference>
<proteinExistence type="predicted"/>
<dbReference type="GO" id="GO:0016020">
    <property type="term" value="C:membrane"/>
    <property type="evidence" value="ECO:0007669"/>
    <property type="project" value="InterPro"/>
</dbReference>
<organism evidence="3 4">
    <name type="scientific">Profundibacterium mesophilum KAUST100406-0324</name>
    <dbReference type="NCBI Taxonomy" id="1037889"/>
    <lineage>
        <taxon>Bacteria</taxon>
        <taxon>Pseudomonadati</taxon>
        <taxon>Pseudomonadota</taxon>
        <taxon>Alphaproteobacteria</taxon>
        <taxon>Rhodobacterales</taxon>
        <taxon>Roseobacteraceae</taxon>
        <taxon>Profundibacterium</taxon>
    </lineage>
</organism>
<dbReference type="Gene3D" id="2.60.40.60">
    <property type="entry name" value="Cadherins"/>
    <property type="match status" value="1"/>
</dbReference>
<reference evidence="3" key="1">
    <citation type="submission" date="2013-03" db="EMBL/GenBank/DDBJ databases">
        <title>Genome Sequence of the Profundibacterium mesophilum strain KAUST100406-0324T from Red Sea, a novel genus in the family Rhodobacteraceae.</title>
        <authorList>
            <person name="Essack M."/>
            <person name="Alam I."/>
            <person name="Lafi F."/>
            <person name="Alawi W."/>
            <person name="Kamanu F."/>
            <person name="Al-Suwailem A."/>
            <person name="Lee O.O."/>
            <person name="Xu Y."/>
            <person name="Bajic V."/>
            <person name="Qian P.-Y."/>
            <person name="Archer J."/>
        </authorList>
    </citation>
    <scope>NUCLEOTIDE SEQUENCE</scope>
    <source>
        <strain evidence="3">KAUST100406-0324</strain>
    </source>
</reference>
<dbReference type="InterPro" id="IPR013783">
    <property type="entry name" value="Ig-like_fold"/>
</dbReference>
<dbReference type="EMBL" id="APKE01000015">
    <property type="protein sequence ID" value="KAF0676223.1"/>
    <property type="molecule type" value="Genomic_DNA"/>
</dbReference>
<comment type="caution">
    <text evidence="3">The sequence shown here is derived from an EMBL/GenBank/DDBJ whole genome shotgun (WGS) entry which is preliminary data.</text>
</comment>
<dbReference type="EC" id="1.1.1.267" evidence="3"/>
<dbReference type="InterPro" id="IPR002126">
    <property type="entry name" value="Cadherin-like_dom"/>
</dbReference>
<dbReference type="PROSITE" id="PS50268">
    <property type="entry name" value="CADHERIN_2"/>
    <property type="match status" value="2"/>
</dbReference>
<name>A0A921NZ77_9RHOB</name>
<evidence type="ECO:0000313" key="3">
    <source>
        <dbReference type="EMBL" id="KAF0676223.1"/>
    </source>
</evidence>
<dbReference type="CDD" id="cd11304">
    <property type="entry name" value="Cadherin_repeat"/>
    <property type="match status" value="1"/>
</dbReference>
<evidence type="ECO:0000256" key="1">
    <source>
        <dbReference type="SAM" id="SignalP"/>
    </source>
</evidence>
<feature type="domain" description="Cadherin" evidence="2">
    <location>
        <begin position="1036"/>
        <end position="1114"/>
    </location>
</feature>
<evidence type="ECO:0000313" key="4">
    <source>
        <dbReference type="Proteomes" id="UP000698242"/>
    </source>
</evidence>
<feature type="chain" id="PRO_5037594578" evidence="1">
    <location>
        <begin position="34"/>
        <end position="1978"/>
    </location>
</feature>
<accession>A0A921NZ77</accession>
<keyword evidence="1" id="KW-0732">Signal</keyword>
<keyword evidence="3" id="KW-0560">Oxidoreductase</keyword>
<dbReference type="GO" id="GO:0005509">
    <property type="term" value="F:calcium ion binding"/>
    <property type="evidence" value="ECO:0007669"/>
    <property type="project" value="InterPro"/>
</dbReference>